<evidence type="ECO:0000313" key="10">
    <source>
        <dbReference type="EMBL" id="GAX88032.1"/>
    </source>
</evidence>
<evidence type="ECO:0000256" key="5">
    <source>
        <dbReference type="PIRSR" id="PIRSR000106-1"/>
    </source>
</evidence>
<evidence type="ECO:0000256" key="3">
    <source>
        <dbReference type="ARBA" id="ARBA00022723"/>
    </source>
</evidence>
<dbReference type="Proteomes" id="UP000217944">
    <property type="component" value="Unassembled WGS sequence"/>
</dbReference>
<feature type="active site" description="Proton acceptor" evidence="5">
    <location>
        <position position="97"/>
    </location>
</feature>
<dbReference type="InterPro" id="IPR001891">
    <property type="entry name" value="Malic_OxRdtase"/>
</dbReference>
<dbReference type="PANTHER" id="PTHR43237:SF4">
    <property type="entry name" value="NADP-DEPENDENT MALIC ENZYME"/>
    <property type="match status" value="1"/>
</dbReference>
<evidence type="ECO:0000256" key="6">
    <source>
        <dbReference type="PIRSR" id="PIRSR000106-2"/>
    </source>
</evidence>
<dbReference type="GO" id="GO:0046872">
    <property type="term" value="F:metal ion binding"/>
    <property type="evidence" value="ECO:0007669"/>
    <property type="project" value="UniProtKB-KW"/>
</dbReference>
<feature type="binding site" evidence="7">
    <location>
        <position position="139"/>
    </location>
    <ligand>
        <name>a divalent metal cation</name>
        <dbReference type="ChEBI" id="CHEBI:60240"/>
    </ligand>
</feature>
<dbReference type="EMBL" id="BDME01000002">
    <property type="protein sequence ID" value="GAX88032.1"/>
    <property type="molecule type" value="Genomic_DNA"/>
</dbReference>
<keyword evidence="4 10" id="KW-0560">Oxidoreductase</keyword>
<feature type="domain" description="Malic enzyme N-terminal" evidence="9">
    <location>
        <begin position="21"/>
        <end position="154"/>
    </location>
</feature>
<sequence length="438" mass="47897">MANRPVFTREEALEYHSKPVPGKIAIEVTKPVKDSKDLSLAYTPGVAIPCLEIDKDENLAYEYTNKANLVAVISDSTAVLGLGTLKPVAGKPVMEGKSVLFKKFAYVDAFDIELQVHDIDEIVNVSWAMAPTFGGINLEDIKAPKCFDIEKKLQEKCDIPIFHDDQHGTAIISGAAIINGARLTGKKLEDLRVVVIGAGAAGLAACEMYKALGIKNIVVTDSKGAITTKRTDLNKYKQPWAVDEDIETLADALKGADVVVGNSVANCITQDMVKTLAPNAMLFVMANPDPEIKPELALEVRDDLIIGTGRSDYPNQINNVLGFPYIFRGALDTRAKAVNMEMKIAACYALADLAQKPVPQYVKDAYNGADLKFGKDYILPKPFDRRVFVDESVAVARAAIESGVARIKVDDVDKWVEGYKNHLINMLKEKEGIDYYAE</sequence>
<dbReference type="InterPro" id="IPR036291">
    <property type="entry name" value="NAD(P)-bd_dom_sf"/>
</dbReference>
<evidence type="ECO:0000259" key="8">
    <source>
        <dbReference type="SMART" id="SM00919"/>
    </source>
</evidence>
<dbReference type="PIRSF" id="PIRSF000106">
    <property type="entry name" value="ME"/>
    <property type="match status" value="1"/>
</dbReference>
<comment type="cofactor">
    <cofactor evidence="7">
        <name>Mg(2+)</name>
        <dbReference type="ChEBI" id="CHEBI:18420"/>
    </cofactor>
    <cofactor evidence="7">
        <name>Mn(2+)</name>
        <dbReference type="ChEBI" id="CHEBI:29035"/>
    </cofactor>
    <text evidence="7">Divalent metal cations. Prefers magnesium or manganese.</text>
</comment>
<organism evidence="10 11">
    <name type="scientific">Lebetimonas natsushimae</name>
    <dbReference type="NCBI Taxonomy" id="1936991"/>
    <lineage>
        <taxon>Bacteria</taxon>
        <taxon>Pseudomonadati</taxon>
        <taxon>Campylobacterota</taxon>
        <taxon>Epsilonproteobacteria</taxon>
        <taxon>Nautiliales</taxon>
        <taxon>Nautiliaceae</taxon>
        <taxon>Lebetimonas</taxon>
    </lineage>
</organism>
<comment type="cofactor">
    <cofactor evidence="1">
        <name>Mn(2+)</name>
        <dbReference type="ChEBI" id="CHEBI:29035"/>
    </cofactor>
</comment>
<evidence type="ECO:0000313" key="11">
    <source>
        <dbReference type="Proteomes" id="UP000217944"/>
    </source>
</evidence>
<gene>
    <name evidence="10" type="ORF">LNAT_P1330</name>
</gene>
<dbReference type="InterPro" id="IPR046346">
    <property type="entry name" value="Aminoacid_DH-like_N_sf"/>
</dbReference>
<feature type="binding site" evidence="6">
    <location>
        <position position="287"/>
    </location>
    <ligand>
        <name>(S)-malate</name>
        <dbReference type="ChEBI" id="CHEBI:15589"/>
    </ligand>
</feature>
<reference evidence="10 11" key="1">
    <citation type="journal article" date="2017" name="Syst. Appl. Microbiol.">
        <title>Lebetimonas natsushimae sp. nov., a novel strictly anaerobic, moderately thermophilic chemoautotroph isolated from a deep-sea hydrothermal vent polychaete nest in the Mid-Okinawa Trough.</title>
        <authorList>
            <person name="Nagata R."/>
            <person name="Takaki Y."/>
            <person name="Tame A."/>
            <person name="Nunoura T."/>
            <person name="Muto H."/>
            <person name="Mino S."/>
            <person name="Sawayama S."/>
            <person name="Takai K."/>
            <person name="Nakagawa S."/>
        </authorList>
    </citation>
    <scope>NUCLEOTIDE SEQUENCE [LARGE SCALE GENOMIC DNA]</scope>
    <source>
        <strain evidence="10 11">HS1857</strain>
    </source>
</reference>
<feature type="binding site" evidence="6">
    <location>
        <position position="318"/>
    </location>
    <ligand>
        <name>(S)-malate</name>
        <dbReference type="ChEBI" id="CHEBI:15589"/>
    </ligand>
</feature>
<dbReference type="FunFam" id="3.40.50.10380:FF:000003">
    <property type="entry name" value="NADP-dependent malic enzyme"/>
    <property type="match status" value="1"/>
</dbReference>
<dbReference type="Gene3D" id="3.40.50.720">
    <property type="entry name" value="NAD(P)-binding Rossmann-like Domain"/>
    <property type="match status" value="1"/>
</dbReference>
<dbReference type="SUPFAM" id="SSF53223">
    <property type="entry name" value="Aminoacid dehydrogenase-like, N-terminal domain"/>
    <property type="match status" value="1"/>
</dbReference>
<comment type="similarity">
    <text evidence="2">Belongs to the malic enzymes family.</text>
</comment>
<evidence type="ECO:0000256" key="7">
    <source>
        <dbReference type="PIRSR" id="PIRSR000106-3"/>
    </source>
</evidence>
<dbReference type="SUPFAM" id="SSF51735">
    <property type="entry name" value="NAD(P)-binding Rossmann-fold domains"/>
    <property type="match status" value="1"/>
</dbReference>
<dbReference type="InterPro" id="IPR051674">
    <property type="entry name" value="Malate_Decarboxylase"/>
</dbReference>
<dbReference type="Gene3D" id="3.40.50.10380">
    <property type="entry name" value="Malic enzyme, N-terminal domain"/>
    <property type="match status" value="1"/>
</dbReference>
<feature type="active site" description="Proton donor" evidence="5">
    <location>
        <position position="42"/>
    </location>
</feature>
<dbReference type="RefSeq" id="WP_096259678.1">
    <property type="nucleotide sequence ID" value="NZ_BDME01000002.1"/>
</dbReference>
<dbReference type="InterPro" id="IPR012301">
    <property type="entry name" value="Malic_N_dom"/>
</dbReference>
<evidence type="ECO:0000259" key="9">
    <source>
        <dbReference type="SMART" id="SM01274"/>
    </source>
</evidence>
<dbReference type="GO" id="GO:0051287">
    <property type="term" value="F:NAD binding"/>
    <property type="evidence" value="ECO:0007669"/>
    <property type="project" value="InterPro"/>
</dbReference>
<dbReference type="OrthoDB" id="9805787at2"/>
<dbReference type="Pfam" id="PF03949">
    <property type="entry name" value="Malic_M"/>
    <property type="match status" value="1"/>
</dbReference>
<keyword evidence="3 7" id="KW-0479">Metal-binding</keyword>
<comment type="caution">
    <text evidence="10">The sequence shown here is derived from an EMBL/GenBank/DDBJ whole genome shotgun (WGS) entry which is preliminary data.</text>
</comment>
<keyword evidence="11" id="KW-1185">Reference proteome</keyword>
<dbReference type="InterPro" id="IPR012302">
    <property type="entry name" value="Malic_NAD-bd"/>
</dbReference>
<dbReference type="SMART" id="SM01274">
    <property type="entry name" value="malic"/>
    <property type="match status" value="1"/>
</dbReference>
<dbReference type="CDD" id="cd05311">
    <property type="entry name" value="NAD_bind_2_malic_enz"/>
    <property type="match status" value="1"/>
</dbReference>
<dbReference type="FunFam" id="3.40.50.720:FF:000095">
    <property type="entry name" value="NADP-dependent malic enzyme"/>
    <property type="match status" value="1"/>
</dbReference>
<proteinExistence type="inferred from homology"/>
<evidence type="ECO:0000256" key="2">
    <source>
        <dbReference type="ARBA" id="ARBA00008785"/>
    </source>
</evidence>
<dbReference type="InterPro" id="IPR037062">
    <property type="entry name" value="Malic_N_dom_sf"/>
</dbReference>
<evidence type="ECO:0000256" key="1">
    <source>
        <dbReference type="ARBA" id="ARBA00001936"/>
    </source>
</evidence>
<feature type="binding site" evidence="7">
    <location>
        <position position="140"/>
    </location>
    <ligand>
        <name>a divalent metal cation</name>
        <dbReference type="ChEBI" id="CHEBI:60240"/>
    </ligand>
</feature>
<evidence type="ECO:0000256" key="4">
    <source>
        <dbReference type="ARBA" id="ARBA00023002"/>
    </source>
</evidence>
<dbReference type="EC" id="1.1.1.40" evidence="10"/>
<name>A0A292YAR7_9BACT</name>
<dbReference type="SMART" id="SM00919">
    <property type="entry name" value="Malic_M"/>
    <property type="match status" value="1"/>
</dbReference>
<feature type="domain" description="Malic enzyme NAD-binding" evidence="8">
    <location>
        <begin position="166"/>
        <end position="400"/>
    </location>
</feature>
<dbReference type="InterPro" id="IPR045213">
    <property type="entry name" value="Malic_NAD-bd_bact_type"/>
</dbReference>
<accession>A0A292YAR7</accession>
<dbReference type="AlphaFoldDB" id="A0A292YAR7"/>
<dbReference type="GO" id="GO:0004473">
    <property type="term" value="F:malate dehydrogenase (decarboxylating) (NADP+) activity"/>
    <property type="evidence" value="ECO:0007669"/>
    <property type="project" value="UniProtKB-EC"/>
</dbReference>
<protein>
    <submittedName>
        <fullName evidence="10">Malate dehydrogenase (Oxaloacetate-decarboxylating)(NADP+)</fullName>
        <ecNumber evidence="10">1.1.1.40</ecNumber>
    </submittedName>
</protein>
<dbReference type="PANTHER" id="PTHR43237">
    <property type="entry name" value="NADP-DEPENDENT MALIC ENZYME"/>
    <property type="match status" value="1"/>
</dbReference>
<dbReference type="Pfam" id="PF00390">
    <property type="entry name" value="malic"/>
    <property type="match status" value="1"/>
</dbReference>
<feature type="binding site" evidence="7">
    <location>
        <position position="165"/>
    </location>
    <ligand>
        <name>a divalent metal cation</name>
        <dbReference type="ChEBI" id="CHEBI:60240"/>
    </ligand>
</feature>